<feature type="region of interest" description="Disordered" evidence="1">
    <location>
        <begin position="1"/>
        <end position="42"/>
    </location>
</feature>
<sequence>MKKYQPKDKRKSEYSQVENKQIENQLARQPIPQTKSELNGHP</sequence>
<dbReference type="EMBL" id="CAJOBR010069437">
    <property type="protein sequence ID" value="CAF5095080.1"/>
    <property type="molecule type" value="Genomic_DNA"/>
</dbReference>
<protein>
    <submittedName>
        <fullName evidence="3">Uncharacterized protein</fullName>
    </submittedName>
</protein>
<dbReference type="Proteomes" id="UP000663873">
    <property type="component" value="Unassembled WGS sequence"/>
</dbReference>
<proteinExistence type="predicted"/>
<keyword evidence="6" id="KW-1185">Reference proteome</keyword>
<dbReference type="AlphaFoldDB" id="A0A822E8S7"/>
<feature type="compositionally biased region" description="Polar residues" evidence="1">
    <location>
        <begin position="14"/>
        <end position="42"/>
    </location>
</feature>
<accession>A0A822E8S7</accession>
<reference evidence="3" key="1">
    <citation type="submission" date="2021-02" db="EMBL/GenBank/DDBJ databases">
        <authorList>
            <person name="Nowell W R."/>
        </authorList>
    </citation>
    <scope>NUCLEOTIDE SEQUENCE</scope>
</reference>
<feature type="compositionally biased region" description="Basic and acidic residues" evidence="1">
    <location>
        <begin position="1"/>
        <end position="13"/>
    </location>
</feature>
<name>A0A822E8S7_9BILA</name>
<evidence type="ECO:0000313" key="6">
    <source>
        <dbReference type="Proteomes" id="UP000663873"/>
    </source>
</evidence>
<feature type="non-terminal residue" evidence="3">
    <location>
        <position position="1"/>
    </location>
</feature>
<organism evidence="3 5">
    <name type="scientific">Rotaria socialis</name>
    <dbReference type="NCBI Taxonomy" id="392032"/>
    <lineage>
        <taxon>Eukaryota</taxon>
        <taxon>Metazoa</taxon>
        <taxon>Spiralia</taxon>
        <taxon>Gnathifera</taxon>
        <taxon>Rotifera</taxon>
        <taxon>Eurotatoria</taxon>
        <taxon>Bdelloidea</taxon>
        <taxon>Philodinida</taxon>
        <taxon>Philodinidae</taxon>
        <taxon>Rotaria</taxon>
    </lineage>
</organism>
<evidence type="ECO:0000313" key="2">
    <source>
        <dbReference type="EMBL" id="CAF4904098.1"/>
    </source>
</evidence>
<evidence type="ECO:0000313" key="4">
    <source>
        <dbReference type="EMBL" id="CAF5117118.1"/>
    </source>
</evidence>
<dbReference type="EMBL" id="CAJOBP010077724">
    <property type="protein sequence ID" value="CAF4904098.1"/>
    <property type="molecule type" value="Genomic_DNA"/>
</dbReference>
<evidence type="ECO:0000313" key="3">
    <source>
        <dbReference type="EMBL" id="CAF5095080.1"/>
    </source>
</evidence>
<dbReference type="EMBL" id="CAJOBR010078324">
    <property type="protein sequence ID" value="CAF5117118.1"/>
    <property type="molecule type" value="Genomic_DNA"/>
</dbReference>
<gene>
    <name evidence="3" type="ORF">QYT958_LOCUS44540</name>
    <name evidence="4" type="ORF">QYT958_LOCUS45816</name>
    <name evidence="2" type="ORF">UJA718_LOCUS45660</name>
</gene>
<evidence type="ECO:0000256" key="1">
    <source>
        <dbReference type="SAM" id="MobiDB-lite"/>
    </source>
</evidence>
<evidence type="ECO:0000313" key="5">
    <source>
        <dbReference type="Proteomes" id="UP000663848"/>
    </source>
</evidence>
<dbReference type="Proteomes" id="UP000663848">
    <property type="component" value="Unassembled WGS sequence"/>
</dbReference>
<comment type="caution">
    <text evidence="3">The sequence shown here is derived from an EMBL/GenBank/DDBJ whole genome shotgun (WGS) entry which is preliminary data.</text>
</comment>